<dbReference type="Proteomes" id="UP001153709">
    <property type="component" value="Chromosome 3"/>
</dbReference>
<sequence>MKQVIIFCILLTSTFGAKLNQYLPPRPENNNAKYEPPALPNQPFTAASHSQQQFSSPNVHFNRNGNPKNQDISAQGSNSFQKFPNPTTFNGNTQGHPSSFGLKSTNQAPNAGSDNSFAPSFNSFNQKAAPNGQFGQSDSFSNSFNQPSGQRQYNGQFSGSQSAPIGLIRSEFNPDLGDGHYSYSYETENGISAQEEGFVRNKGKSAQGGFSYTSPEGEQITLEYTADENGFIPKGSHVPEIPEAILKSIELNKAAEARGEYNEGSYKPQGNVNGGYQRNGPREQSAFPSQENRQIASFSGPKSFGAQNNGYEYTGPFKSNNVANEGTFASQQSNQVTPFGGQLGFKPSFEQSNQNTFATQQNQRVAQFGQQQGLFAKTNERKPSFGSSSQFGQPNKASKDFNKQSNGYKYPVPEQSAFSSQQNKQVIPSGPQFSPRPQYGAPEQSSSASQNHGQFSSFQGPKSQVPNFSGKNEFNSQSAFQPKEPQSGTFKQFGTIQDSNGGYKY</sequence>
<dbReference type="PROSITE" id="PS51155">
    <property type="entry name" value="CHIT_BIND_RR_2"/>
    <property type="match status" value="1"/>
</dbReference>
<feature type="region of interest" description="Disordered" evidence="3">
    <location>
        <begin position="27"/>
        <end position="162"/>
    </location>
</feature>
<keyword evidence="4" id="KW-0732">Signal</keyword>
<evidence type="ECO:0000256" key="1">
    <source>
        <dbReference type="ARBA" id="ARBA00022460"/>
    </source>
</evidence>
<feature type="signal peptide" evidence="4">
    <location>
        <begin position="1"/>
        <end position="16"/>
    </location>
</feature>
<evidence type="ECO:0000256" key="2">
    <source>
        <dbReference type="PROSITE-ProRule" id="PRU00497"/>
    </source>
</evidence>
<feature type="compositionally biased region" description="Polar residues" evidence="3">
    <location>
        <begin position="286"/>
        <end position="297"/>
    </location>
</feature>
<reference evidence="5" key="1">
    <citation type="submission" date="2022-01" db="EMBL/GenBank/DDBJ databases">
        <authorList>
            <person name="King R."/>
        </authorList>
    </citation>
    <scope>NUCLEOTIDE SEQUENCE</scope>
</reference>
<proteinExistence type="predicted"/>
<dbReference type="InterPro" id="IPR000618">
    <property type="entry name" value="Insect_cuticle"/>
</dbReference>
<dbReference type="GO" id="GO:0042302">
    <property type="term" value="F:structural constituent of cuticle"/>
    <property type="evidence" value="ECO:0007669"/>
    <property type="project" value="UniProtKB-UniRule"/>
</dbReference>
<evidence type="ECO:0000256" key="3">
    <source>
        <dbReference type="SAM" id="MobiDB-lite"/>
    </source>
</evidence>
<dbReference type="Pfam" id="PF00379">
    <property type="entry name" value="Chitin_bind_4"/>
    <property type="match status" value="1"/>
</dbReference>
<feature type="region of interest" description="Disordered" evidence="3">
    <location>
        <begin position="260"/>
        <end position="318"/>
    </location>
</feature>
<name>A0A9N9SZU5_DIABA</name>
<keyword evidence="6" id="KW-1185">Reference proteome</keyword>
<gene>
    <name evidence="5" type="ORF">DIABBA_LOCUS5180</name>
</gene>
<evidence type="ECO:0000313" key="6">
    <source>
        <dbReference type="Proteomes" id="UP001153709"/>
    </source>
</evidence>
<feature type="compositionally biased region" description="Polar residues" evidence="3">
    <location>
        <begin position="305"/>
        <end position="318"/>
    </location>
</feature>
<dbReference type="InterPro" id="IPR031311">
    <property type="entry name" value="CHIT_BIND_RR_consensus"/>
</dbReference>
<feature type="compositionally biased region" description="Polar residues" evidence="3">
    <location>
        <begin position="416"/>
        <end position="426"/>
    </location>
</feature>
<keyword evidence="1 2" id="KW-0193">Cuticle</keyword>
<feature type="compositionally biased region" description="Polar residues" evidence="3">
    <location>
        <begin position="385"/>
        <end position="396"/>
    </location>
</feature>
<dbReference type="PRINTS" id="PR00947">
    <property type="entry name" value="CUTICLE"/>
</dbReference>
<feature type="compositionally biased region" description="Polar residues" evidence="3">
    <location>
        <begin position="443"/>
        <end position="505"/>
    </location>
</feature>
<dbReference type="EMBL" id="OU898278">
    <property type="protein sequence ID" value="CAG9831604.1"/>
    <property type="molecule type" value="Genomic_DNA"/>
</dbReference>
<dbReference type="OrthoDB" id="6751030at2759"/>
<dbReference type="PROSITE" id="PS00233">
    <property type="entry name" value="CHIT_BIND_RR_1"/>
    <property type="match status" value="1"/>
</dbReference>
<protein>
    <submittedName>
        <fullName evidence="5">Uncharacterized protein</fullName>
    </submittedName>
</protein>
<organism evidence="5 6">
    <name type="scientific">Diabrotica balteata</name>
    <name type="common">Banded cucumber beetle</name>
    <dbReference type="NCBI Taxonomy" id="107213"/>
    <lineage>
        <taxon>Eukaryota</taxon>
        <taxon>Metazoa</taxon>
        <taxon>Ecdysozoa</taxon>
        <taxon>Arthropoda</taxon>
        <taxon>Hexapoda</taxon>
        <taxon>Insecta</taxon>
        <taxon>Pterygota</taxon>
        <taxon>Neoptera</taxon>
        <taxon>Endopterygota</taxon>
        <taxon>Coleoptera</taxon>
        <taxon>Polyphaga</taxon>
        <taxon>Cucujiformia</taxon>
        <taxon>Chrysomeloidea</taxon>
        <taxon>Chrysomelidae</taxon>
        <taxon>Galerucinae</taxon>
        <taxon>Diabroticina</taxon>
        <taxon>Diabroticites</taxon>
        <taxon>Diabrotica</taxon>
    </lineage>
</organism>
<feature type="chain" id="PRO_5040203334" evidence="4">
    <location>
        <begin position="17"/>
        <end position="505"/>
    </location>
</feature>
<feature type="compositionally biased region" description="Polar residues" evidence="3">
    <location>
        <begin position="42"/>
        <end position="162"/>
    </location>
</feature>
<evidence type="ECO:0000313" key="5">
    <source>
        <dbReference type="EMBL" id="CAG9831604.1"/>
    </source>
</evidence>
<dbReference type="AlphaFoldDB" id="A0A9N9SZU5"/>
<evidence type="ECO:0000256" key="4">
    <source>
        <dbReference type="SAM" id="SignalP"/>
    </source>
</evidence>
<feature type="region of interest" description="Disordered" evidence="3">
    <location>
        <begin position="368"/>
        <end position="505"/>
    </location>
</feature>
<accession>A0A9N9SZU5</accession>